<protein>
    <submittedName>
        <fullName evidence="4">MerR family transcriptional regulator</fullName>
    </submittedName>
</protein>
<dbReference type="RefSeq" id="WP_068972453.1">
    <property type="nucleotide sequence ID" value="NZ_JAKJLQ010000001.1"/>
</dbReference>
<reference evidence="4" key="1">
    <citation type="journal article" date="2022" name="Data Brief">
        <title>Draft genome sequence data of Gordonia hongkongensis strain EUFUS-Z928 isolated from the octocoral Eunicea fusca.</title>
        <authorList>
            <person name="Sanchez-Suarez J."/>
            <person name="Diaz L."/>
            <person name="Melo-Bolivar J."/>
            <person name="Villamil L."/>
        </authorList>
    </citation>
    <scope>NUCLEOTIDE SEQUENCE</scope>
    <source>
        <strain evidence="4">EUFUS-Z928</strain>
    </source>
</reference>
<evidence type="ECO:0000313" key="4">
    <source>
        <dbReference type="EMBL" id="MDF6099927.1"/>
    </source>
</evidence>
<feature type="domain" description="HTH merR-type" evidence="3">
    <location>
        <begin position="11"/>
        <end position="80"/>
    </location>
</feature>
<dbReference type="InterPro" id="IPR000551">
    <property type="entry name" value="MerR-type_HTH_dom"/>
</dbReference>
<dbReference type="SUPFAM" id="SSF46955">
    <property type="entry name" value="Putative DNA-binding domain"/>
    <property type="match status" value="1"/>
</dbReference>
<dbReference type="PROSITE" id="PS00552">
    <property type="entry name" value="HTH_MERR_1"/>
    <property type="match status" value="1"/>
</dbReference>
<reference evidence="4" key="2">
    <citation type="submission" date="2022-01" db="EMBL/GenBank/DDBJ databases">
        <authorList>
            <person name="Sanchez-Suarez J."/>
            <person name="Villamil L."/>
            <person name="Diaz L.E."/>
        </authorList>
    </citation>
    <scope>NUCLEOTIDE SEQUENCE</scope>
    <source>
        <strain evidence="4">EUFUS-Z928</strain>
    </source>
</reference>
<sequence>MTDDGTDTAEHLQIGAVATETGLSIKTIRHYDEVGLVVPSARSAGGFRLYTRADIDRLFVIRRMKPLGFTLDDMRALLHAESVLDDSDAAPADRRAALEEVAEFRQRARLACEKLERQLEYAHELTAQLSDRLTDPASAGRAT</sequence>
<evidence type="ECO:0000313" key="5">
    <source>
        <dbReference type="Proteomes" id="UP001152308"/>
    </source>
</evidence>
<dbReference type="SMART" id="SM00422">
    <property type="entry name" value="HTH_MERR"/>
    <property type="match status" value="1"/>
</dbReference>
<dbReference type="Pfam" id="PF13411">
    <property type="entry name" value="MerR_1"/>
    <property type="match status" value="1"/>
</dbReference>
<accession>A0ABT6BPK3</accession>
<dbReference type="Proteomes" id="UP001152308">
    <property type="component" value="Unassembled WGS sequence"/>
</dbReference>
<proteinExistence type="predicted"/>
<gene>
    <name evidence="4" type="ORF">L2299_02560</name>
</gene>
<dbReference type="InterPro" id="IPR009061">
    <property type="entry name" value="DNA-bd_dom_put_sf"/>
</dbReference>
<dbReference type="PROSITE" id="PS50937">
    <property type="entry name" value="HTH_MERR_2"/>
    <property type="match status" value="1"/>
</dbReference>
<evidence type="ECO:0000259" key="3">
    <source>
        <dbReference type="PROSITE" id="PS50937"/>
    </source>
</evidence>
<organism evidence="4 5">
    <name type="scientific">Gordonia hongkongensis</name>
    <dbReference type="NCBI Taxonomy" id="1701090"/>
    <lineage>
        <taxon>Bacteria</taxon>
        <taxon>Bacillati</taxon>
        <taxon>Actinomycetota</taxon>
        <taxon>Actinomycetes</taxon>
        <taxon>Mycobacteriales</taxon>
        <taxon>Gordoniaceae</taxon>
        <taxon>Gordonia</taxon>
    </lineage>
</organism>
<keyword evidence="5" id="KW-1185">Reference proteome</keyword>
<dbReference type="PRINTS" id="PR00040">
    <property type="entry name" value="HTHMERR"/>
</dbReference>
<dbReference type="Gene3D" id="1.10.1660.10">
    <property type="match status" value="1"/>
</dbReference>
<evidence type="ECO:0000256" key="1">
    <source>
        <dbReference type="ARBA" id="ARBA00023125"/>
    </source>
</evidence>
<comment type="caution">
    <text evidence="4">The sequence shown here is derived from an EMBL/GenBank/DDBJ whole genome shotgun (WGS) entry which is preliminary data.</text>
</comment>
<dbReference type="PANTHER" id="PTHR30204:SF93">
    <property type="entry name" value="HTH MERR-TYPE DOMAIN-CONTAINING PROTEIN"/>
    <property type="match status" value="1"/>
</dbReference>
<feature type="coiled-coil region" evidence="2">
    <location>
        <begin position="98"/>
        <end position="125"/>
    </location>
</feature>
<name>A0ABT6BPK3_9ACTN</name>
<keyword evidence="2" id="KW-0175">Coiled coil</keyword>
<dbReference type="PANTHER" id="PTHR30204">
    <property type="entry name" value="REDOX-CYCLING DRUG-SENSING TRANSCRIPTIONAL ACTIVATOR SOXR"/>
    <property type="match status" value="1"/>
</dbReference>
<dbReference type="EMBL" id="JAKJLQ010000001">
    <property type="protein sequence ID" value="MDF6099927.1"/>
    <property type="molecule type" value="Genomic_DNA"/>
</dbReference>
<dbReference type="InterPro" id="IPR047057">
    <property type="entry name" value="MerR_fam"/>
</dbReference>
<keyword evidence="1" id="KW-0238">DNA-binding</keyword>
<evidence type="ECO:0000256" key="2">
    <source>
        <dbReference type="SAM" id="Coils"/>
    </source>
</evidence>